<keyword evidence="5" id="KW-0282">Flagellum</keyword>
<keyword evidence="6" id="KW-1185">Reference proteome</keyword>
<gene>
    <name evidence="4 5" type="primary">fliW</name>
    <name evidence="5" type="ORF">KHA97_10590</name>
</gene>
<keyword evidence="3 4" id="KW-0810">Translation regulation</keyword>
<evidence type="ECO:0000256" key="3">
    <source>
        <dbReference type="ARBA" id="ARBA00022845"/>
    </source>
</evidence>
<organism evidence="5 6">
    <name type="scientific">Lederbergia citri</name>
    <dbReference type="NCBI Taxonomy" id="2833580"/>
    <lineage>
        <taxon>Bacteria</taxon>
        <taxon>Bacillati</taxon>
        <taxon>Bacillota</taxon>
        <taxon>Bacilli</taxon>
        <taxon>Bacillales</taxon>
        <taxon>Bacillaceae</taxon>
        <taxon>Lederbergia</taxon>
    </lineage>
</organism>
<evidence type="ECO:0000313" key="6">
    <source>
        <dbReference type="Proteomes" id="UP000681414"/>
    </source>
</evidence>
<keyword evidence="2 4" id="KW-1005">Bacterial flagellum biogenesis</keyword>
<keyword evidence="5" id="KW-0966">Cell projection</keyword>
<comment type="subunit">
    <text evidence="4">Interacts with translational regulator CsrA and flagellin(s).</text>
</comment>
<dbReference type="PANTHER" id="PTHR39190:SF1">
    <property type="entry name" value="FLAGELLAR ASSEMBLY FACTOR FLIW"/>
    <property type="match status" value="1"/>
</dbReference>
<evidence type="ECO:0000256" key="4">
    <source>
        <dbReference type="HAMAP-Rule" id="MF_01185"/>
    </source>
</evidence>
<dbReference type="AlphaFoldDB" id="A0A942TFL0"/>
<keyword evidence="4" id="KW-0143">Chaperone</keyword>
<name>A0A942TFL0_9BACI</name>
<dbReference type="SUPFAM" id="SSF141457">
    <property type="entry name" value="BH3618-like"/>
    <property type="match status" value="1"/>
</dbReference>
<evidence type="ECO:0000256" key="1">
    <source>
        <dbReference type="ARBA" id="ARBA00022490"/>
    </source>
</evidence>
<comment type="similarity">
    <text evidence="4">Belongs to the FliW family.</text>
</comment>
<dbReference type="InterPro" id="IPR003775">
    <property type="entry name" value="Flagellar_assembly_factor_FliW"/>
</dbReference>
<comment type="function">
    <text evidence="4">Acts as an anti-CsrA protein, binds CsrA and prevents it from repressing translation of its target genes, one of which is flagellin. Binds to flagellin and participates in the assembly of the flagellum.</text>
</comment>
<comment type="subcellular location">
    <subcellularLocation>
        <location evidence="4">Cytoplasm</location>
    </subcellularLocation>
</comment>
<sequence>MYIQTKYHSEVEIQENEILTFEKGIPGFPEEKKFTLLPLPDMTSVSIMQSVETAGLAFVIADPYSFFEKYNIMLDENTVEQLEIKSEADVSAFVILTVQDPFEESTANLQAPIVVNINTNRAKQVILNNENYKTKHPLLGQLAKR</sequence>
<proteinExistence type="inferred from homology"/>
<protein>
    <recommendedName>
        <fullName evidence="4">Flagellar assembly factor FliW</fullName>
    </recommendedName>
</protein>
<comment type="caution">
    <text evidence="5">The sequence shown here is derived from an EMBL/GenBank/DDBJ whole genome shotgun (WGS) entry which is preliminary data.</text>
</comment>
<keyword evidence="5" id="KW-0969">Cilium</keyword>
<dbReference type="Gene3D" id="2.30.290.10">
    <property type="entry name" value="BH3618-like"/>
    <property type="match status" value="1"/>
</dbReference>
<dbReference type="GO" id="GO:0005737">
    <property type="term" value="C:cytoplasm"/>
    <property type="evidence" value="ECO:0007669"/>
    <property type="project" value="UniProtKB-SubCell"/>
</dbReference>
<dbReference type="InterPro" id="IPR024046">
    <property type="entry name" value="Flagellar_assmbl_FliW_dom_sf"/>
</dbReference>
<keyword evidence="1 4" id="KW-0963">Cytoplasm</keyword>
<evidence type="ECO:0000313" key="5">
    <source>
        <dbReference type="EMBL" id="MBS4195504.1"/>
    </source>
</evidence>
<dbReference type="GO" id="GO:0044780">
    <property type="term" value="P:bacterial-type flagellum assembly"/>
    <property type="evidence" value="ECO:0007669"/>
    <property type="project" value="UniProtKB-UniRule"/>
</dbReference>
<dbReference type="PANTHER" id="PTHR39190">
    <property type="entry name" value="FLAGELLAR ASSEMBLY FACTOR FLIW"/>
    <property type="match status" value="1"/>
</dbReference>
<dbReference type="NCBIfam" id="NF009793">
    <property type="entry name" value="PRK13285.1-1"/>
    <property type="match status" value="1"/>
</dbReference>
<dbReference type="Proteomes" id="UP000681414">
    <property type="component" value="Unassembled WGS sequence"/>
</dbReference>
<evidence type="ECO:0000256" key="2">
    <source>
        <dbReference type="ARBA" id="ARBA00022795"/>
    </source>
</evidence>
<dbReference type="HAMAP" id="MF_01185">
    <property type="entry name" value="FliW"/>
    <property type="match status" value="1"/>
</dbReference>
<dbReference type="GO" id="GO:0006417">
    <property type="term" value="P:regulation of translation"/>
    <property type="evidence" value="ECO:0007669"/>
    <property type="project" value="UniProtKB-KW"/>
</dbReference>
<dbReference type="EMBL" id="JAGYPG010000002">
    <property type="protein sequence ID" value="MBS4195504.1"/>
    <property type="molecule type" value="Genomic_DNA"/>
</dbReference>
<dbReference type="Pfam" id="PF02623">
    <property type="entry name" value="FliW"/>
    <property type="match status" value="1"/>
</dbReference>
<reference evidence="5 6" key="1">
    <citation type="submission" date="2021-05" db="EMBL/GenBank/DDBJ databases">
        <title>Novel Bacillus species.</title>
        <authorList>
            <person name="Liu G."/>
        </authorList>
    </citation>
    <scope>NUCLEOTIDE SEQUENCE [LARGE SCALE GENOMIC DNA]</scope>
    <source>
        <strain evidence="6">FJAT-49780</strain>
    </source>
</reference>
<accession>A0A942TFL0</accession>
<dbReference type="RefSeq" id="WP_213124719.1">
    <property type="nucleotide sequence ID" value="NZ_JAGYPG010000002.1"/>
</dbReference>